<dbReference type="InterPro" id="IPR025567">
    <property type="entry name" value="DUF4332"/>
</dbReference>
<gene>
    <name evidence="2" type="ORF">IQ266_24120</name>
</gene>
<evidence type="ECO:0000313" key="3">
    <source>
        <dbReference type="Proteomes" id="UP000625316"/>
    </source>
</evidence>
<organism evidence="2 3">
    <name type="scientific">Romeriopsis navalis LEGE 11480</name>
    <dbReference type="NCBI Taxonomy" id="2777977"/>
    <lineage>
        <taxon>Bacteria</taxon>
        <taxon>Bacillati</taxon>
        <taxon>Cyanobacteriota</taxon>
        <taxon>Cyanophyceae</taxon>
        <taxon>Leptolyngbyales</taxon>
        <taxon>Leptolyngbyaceae</taxon>
        <taxon>Romeriopsis</taxon>
        <taxon>Romeriopsis navalis</taxon>
    </lineage>
</organism>
<name>A0A928VUL7_9CYAN</name>
<keyword evidence="3" id="KW-1185">Reference proteome</keyword>
<dbReference type="Pfam" id="PF14229">
    <property type="entry name" value="DUF4332"/>
    <property type="match status" value="1"/>
</dbReference>
<comment type="caution">
    <text evidence="2">The sequence shown here is derived from an EMBL/GenBank/DDBJ whole genome shotgun (WGS) entry which is preliminary data.</text>
</comment>
<feature type="domain" description="DUF4332" evidence="1">
    <location>
        <begin position="60"/>
        <end position="180"/>
    </location>
</feature>
<dbReference type="Proteomes" id="UP000625316">
    <property type="component" value="Unassembled WGS sequence"/>
</dbReference>
<dbReference type="AlphaFoldDB" id="A0A928VUL7"/>
<dbReference type="EMBL" id="JADEXQ010000127">
    <property type="protein sequence ID" value="MBE9032827.1"/>
    <property type="molecule type" value="Genomic_DNA"/>
</dbReference>
<evidence type="ECO:0000313" key="2">
    <source>
        <dbReference type="EMBL" id="MBE9032827.1"/>
    </source>
</evidence>
<protein>
    <submittedName>
        <fullName evidence="2">DUF4332 domain-containing protein</fullName>
    </submittedName>
</protein>
<evidence type="ECO:0000259" key="1">
    <source>
        <dbReference type="Pfam" id="PF14229"/>
    </source>
</evidence>
<proteinExistence type="predicted"/>
<sequence>MCSRIIVLTQKGGCTSESQKQIKIDWTAYSSTSDFPVPNLPSRQFTALQGKNWQITDLPGLKVEECEKLIALGLNTTKALLHNSNSMAQQTHLAQQLQLHVHHIQKWRALADMARIPTVGNTYCGLLLHAGVPSVKHLATLAPGRLHRQILKLQVSTMRRPDLCPDAALVTQWIQQAQRL</sequence>
<accession>A0A928VUL7</accession>
<reference evidence="2" key="1">
    <citation type="submission" date="2020-10" db="EMBL/GenBank/DDBJ databases">
        <authorList>
            <person name="Castelo-Branco R."/>
            <person name="Eusebio N."/>
            <person name="Adriana R."/>
            <person name="Vieira A."/>
            <person name="Brugerolle De Fraissinette N."/>
            <person name="Rezende De Castro R."/>
            <person name="Schneider M.P."/>
            <person name="Vasconcelos V."/>
            <person name="Leao P.N."/>
        </authorList>
    </citation>
    <scope>NUCLEOTIDE SEQUENCE</scope>
    <source>
        <strain evidence="2">LEGE 11480</strain>
    </source>
</reference>